<evidence type="ECO:0000313" key="1">
    <source>
        <dbReference type="EMBL" id="GAG57685.1"/>
    </source>
</evidence>
<sequence>MKLCMNSKDVMKRFEMAFLNESRDCIFQKNVSQIDIAGEKFGPFRKGDHASLPNWVIEKLLKDESVDITPEDAYESLRRLQNLYREEEKHPHKLQTFQPFLYTAIARKTLRLQSDKTSMDPRKYDEVEKLTKMTPFLVETRLSKILRVAKSGAYQEKKNQMAHEERWLCEELIELLSGWRQNVME</sequence>
<dbReference type="InterPro" id="IPR038437">
    <property type="entry name" value="GINS_Psf3_sf"/>
</dbReference>
<dbReference type="EMBL" id="BART01002182">
    <property type="protein sequence ID" value="GAG57685.1"/>
    <property type="molecule type" value="Genomic_DNA"/>
</dbReference>
<name>X0YNE8_9ZZZZ</name>
<accession>X0YNE8</accession>
<protein>
    <submittedName>
        <fullName evidence="1">Uncharacterized protein</fullName>
    </submittedName>
</protein>
<organism evidence="1">
    <name type="scientific">marine sediment metagenome</name>
    <dbReference type="NCBI Taxonomy" id="412755"/>
    <lineage>
        <taxon>unclassified sequences</taxon>
        <taxon>metagenomes</taxon>
        <taxon>ecological metagenomes</taxon>
    </lineage>
</organism>
<proteinExistence type="predicted"/>
<dbReference type="AlphaFoldDB" id="X0YNE8"/>
<reference evidence="1" key="1">
    <citation type="journal article" date="2014" name="Front. Microbiol.">
        <title>High frequency of phylogenetically diverse reductive dehalogenase-homologous genes in deep subseafloor sedimentary metagenomes.</title>
        <authorList>
            <person name="Kawai M."/>
            <person name="Futagami T."/>
            <person name="Toyoda A."/>
            <person name="Takaki Y."/>
            <person name="Nishi S."/>
            <person name="Hori S."/>
            <person name="Arai W."/>
            <person name="Tsubouchi T."/>
            <person name="Morono Y."/>
            <person name="Uchiyama I."/>
            <person name="Ito T."/>
            <person name="Fujiyama A."/>
            <person name="Inagaki F."/>
            <person name="Takami H."/>
        </authorList>
    </citation>
    <scope>NUCLEOTIDE SEQUENCE</scope>
    <source>
        <strain evidence="1">Expedition CK06-06</strain>
    </source>
</reference>
<comment type="caution">
    <text evidence="1">The sequence shown here is derived from an EMBL/GenBank/DDBJ whole genome shotgun (WGS) entry which is preliminary data.</text>
</comment>
<dbReference type="Gene3D" id="1.20.58.2050">
    <property type="match status" value="1"/>
</dbReference>
<gene>
    <name evidence="1" type="ORF">S01H4_06876</name>
</gene>